<evidence type="ECO:0000256" key="2">
    <source>
        <dbReference type="SAM" id="MobiDB-lite"/>
    </source>
</evidence>
<protein>
    <submittedName>
        <fullName evidence="3">Uncharacterized protein</fullName>
    </submittedName>
</protein>
<organism evidence="3 4">
    <name type="scientific">Niallia taxi</name>
    <dbReference type="NCBI Taxonomy" id="2499688"/>
    <lineage>
        <taxon>Bacteria</taxon>
        <taxon>Bacillati</taxon>
        <taxon>Bacillota</taxon>
        <taxon>Bacilli</taxon>
        <taxon>Bacillales</taxon>
        <taxon>Bacillaceae</taxon>
        <taxon>Niallia</taxon>
    </lineage>
</organism>
<keyword evidence="4" id="KW-1185">Reference proteome</keyword>
<name>A0A3S3SIH8_9BACI</name>
<dbReference type="GeneID" id="87619069"/>
<feature type="region of interest" description="Disordered" evidence="2">
    <location>
        <begin position="37"/>
        <end position="56"/>
    </location>
</feature>
<gene>
    <name evidence="3" type="ORF">EM808_19840</name>
</gene>
<proteinExistence type="predicted"/>
<evidence type="ECO:0000313" key="3">
    <source>
        <dbReference type="EMBL" id="RVT59547.1"/>
    </source>
</evidence>
<dbReference type="RefSeq" id="WP_127739991.1">
    <property type="nucleotide sequence ID" value="NZ_CAJCKN010000005.1"/>
</dbReference>
<sequence length="302" mass="35326">MSTLLLMAAIVVGGWIFFRVLEKQPILPWKEKKHTNVPLNTNSKNNKTKKKKHEVEIEQEPNLFEELFSDVRDVTTHMIRFHDNSFTMIAEVDPVNYFLKNQDEQEAIDITVESWTATLNYPVGIYLQNRFIDVSEPIELMAKAMKESEDLNEAALSYGQAMIDDILAWQRDTPRYETKRYLIFTHKIKASDITADSEDELETKVMEKAFAELMRRLTSARNQLRKADITVNLVPTEGIYELLYYTFNRRKALKHRFKDLVEQEKNALYITAEQSQNRIELVKEAIEQHEAETETTTKRETA</sequence>
<accession>A0A3S3SIH8</accession>
<dbReference type="Proteomes" id="UP000288024">
    <property type="component" value="Unassembled WGS sequence"/>
</dbReference>
<dbReference type="EMBL" id="RZTZ01000009">
    <property type="protein sequence ID" value="RVT59547.1"/>
    <property type="molecule type" value="Genomic_DNA"/>
</dbReference>
<feature type="coiled-coil region" evidence="1">
    <location>
        <begin position="272"/>
        <end position="299"/>
    </location>
</feature>
<dbReference type="AlphaFoldDB" id="A0A3S3SIH8"/>
<evidence type="ECO:0000313" key="4">
    <source>
        <dbReference type="Proteomes" id="UP000288024"/>
    </source>
</evidence>
<comment type="caution">
    <text evidence="3">The sequence shown here is derived from an EMBL/GenBank/DDBJ whole genome shotgun (WGS) entry which is preliminary data.</text>
</comment>
<evidence type="ECO:0000256" key="1">
    <source>
        <dbReference type="SAM" id="Coils"/>
    </source>
</evidence>
<keyword evidence="1" id="KW-0175">Coiled coil</keyword>
<reference evidence="3 4" key="1">
    <citation type="submission" date="2019-01" db="EMBL/GenBank/DDBJ databases">
        <title>Bacillus sp. M5HDSG1-1, whole genome shotgun sequence.</title>
        <authorList>
            <person name="Tuo L."/>
        </authorList>
    </citation>
    <scope>NUCLEOTIDE SEQUENCE [LARGE SCALE GENOMIC DNA]</scope>
    <source>
        <strain evidence="3 4">M5HDSG1-1</strain>
    </source>
</reference>